<dbReference type="SUPFAM" id="SSF48208">
    <property type="entry name" value="Six-hairpin glycosidases"/>
    <property type="match status" value="1"/>
</dbReference>
<dbReference type="Proteomes" id="UP000185934">
    <property type="component" value="Chromosome"/>
</dbReference>
<dbReference type="EC" id="3.2.1.3" evidence="3"/>
<dbReference type="GO" id="GO:0005975">
    <property type="term" value="P:carbohydrate metabolic process"/>
    <property type="evidence" value="ECO:0007669"/>
    <property type="project" value="InterPro"/>
</dbReference>
<dbReference type="EMBL" id="CP018258">
    <property type="protein sequence ID" value="APV43723.1"/>
    <property type="molecule type" value="Genomic_DNA"/>
</dbReference>
<dbReference type="Gene3D" id="1.50.10.10">
    <property type="match status" value="1"/>
</dbReference>
<name>A0A1P8F5H6_9CHLR</name>
<dbReference type="SUPFAM" id="SSF74650">
    <property type="entry name" value="Galactose mutarotase-like"/>
    <property type="match status" value="1"/>
</dbReference>
<accession>A0A1P8F5H6</accession>
<dbReference type="Pfam" id="PF09137">
    <property type="entry name" value="Glucodextran_N"/>
    <property type="match status" value="1"/>
</dbReference>
<dbReference type="InterPro" id="IPR008928">
    <property type="entry name" value="6-hairpin_glycosidase_sf"/>
</dbReference>
<dbReference type="CDD" id="cd07430">
    <property type="entry name" value="GH15_N"/>
    <property type="match status" value="1"/>
</dbReference>
<dbReference type="Pfam" id="PF00723">
    <property type="entry name" value="Glyco_hydro_15"/>
    <property type="match status" value="1"/>
</dbReference>
<keyword evidence="3" id="KW-0326">Glycosidase</keyword>
<keyword evidence="4" id="KW-1185">Reference proteome</keyword>
<evidence type="ECO:0000259" key="2">
    <source>
        <dbReference type="Pfam" id="PF09137"/>
    </source>
</evidence>
<feature type="domain" description="Glucodextranase N-terminal" evidence="2">
    <location>
        <begin position="30"/>
        <end position="293"/>
    </location>
</feature>
<dbReference type="PANTHER" id="PTHR31616:SF0">
    <property type="entry name" value="GLUCAN 1,4-ALPHA-GLUCOSIDASE"/>
    <property type="match status" value="1"/>
</dbReference>
<feature type="domain" description="GH15-like" evidence="1">
    <location>
        <begin position="307"/>
        <end position="701"/>
    </location>
</feature>
<proteinExistence type="predicted"/>
<sequence length="820" mass="92359">MGRNAKNHHRAIQANFGDTAVTRFRGERTAFGKPGLEPHWTAGDKDGIGTTSSLSSRIWFTIWSGILTEVYYPTIDRPQMKDFQFLITDGKSFFHEEKRDTYSEIKRLSPHVLGYKVTNSDHEGRYSIVKEIIADPRLPCVIQHVELVGYDRFLANLKIYVLCTPHMERGGWGNNARVVEVAGRQILACEKEGTWMTVAASIPFRRLSCGYVGTSDGWTDLADNFRMDWEFDKALNGHVALTGELALDEAREFSIGLSFGDTLHSSVTTLFQTLGVPFKKHLKQFNLQWNSFCRSIKPLEKASQDQGDLYHASYSLLTAHEDKIYPGAFIASLSIPWGEVRGDSERGGYHLVWTRDMVNTAMGLLAAGNADAPRRALIYLAASQQPDGGFPQNFWINGDPYWQGIQLDEVAFPILLAWKLQKSGLIRDFDVYEMVWRAAGYLVKHGPATQQERWEEASGYSPSTLASNIAALVCAASFMEDKGDTASADFLREYADFLECHIEAWTVTNQGSILPNIKRHYIRINPVSVTDSTPDENPDIKTLGIHNRPAGERWQFPAKDVVDAGFLELVRYGIRKADDQLIQDSIAVIDSSLKIETPFGPCWHRYNHDGYGQGNNGEPFQGSGKGRAWPLLTAERAHYELAAGHDVKPFIRAMEGFASYTGLLPEQVWDEADLPEKHLFLGRPTGSAMPLMWAHAEYIKLLRSVTDGAVFDIIPDVAARYLSEKRRHGFLEIWKPNRQPGSVIAGWTLRVQSPEPFKLIWTDNEWQDTKNSPSLQINLGISYLDIPVALNQEAPIGFTFLWTNSDRWEGRNYEVTVKKA</sequence>
<dbReference type="STRING" id="1839801.Dform_00363"/>
<gene>
    <name evidence="3" type="ORF">Dform_00363</name>
</gene>
<dbReference type="PANTHER" id="PTHR31616">
    <property type="entry name" value="TREHALASE"/>
    <property type="match status" value="1"/>
</dbReference>
<dbReference type="InterPro" id="IPR015220">
    <property type="entry name" value="Glucodextranase_N"/>
</dbReference>
<dbReference type="InterPro" id="IPR014718">
    <property type="entry name" value="GH-type_carb-bd"/>
</dbReference>
<protein>
    <submittedName>
        <fullName evidence="3">Glucoamylase</fullName>
        <ecNumber evidence="3">3.2.1.3</ecNumber>
    </submittedName>
</protein>
<dbReference type="GO" id="GO:0004339">
    <property type="term" value="F:glucan 1,4-alpha-glucosidase activity"/>
    <property type="evidence" value="ECO:0007669"/>
    <property type="project" value="UniProtKB-EC"/>
</dbReference>
<keyword evidence="3" id="KW-0378">Hydrolase</keyword>
<evidence type="ECO:0000313" key="4">
    <source>
        <dbReference type="Proteomes" id="UP000185934"/>
    </source>
</evidence>
<organism evidence="3 4">
    <name type="scientific">Dehalogenimonas formicexedens</name>
    <dbReference type="NCBI Taxonomy" id="1839801"/>
    <lineage>
        <taxon>Bacteria</taxon>
        <taxon>Bacillati</taxon>
        <taxon>Chloroflexota</taxon>
        <taxon>Dehalococcoidia</taxon>
        <taxon>Dehalococcoidales</taxon>
        <taxon>Dehalococcoidaceae</taxon>
        <taxon>Dehalogenimonas</taxon>
    </lineage>
</organism>
<dbReference type="Gene3D" id="2.70.98.10">
    <property type="match status" value="1"/>
</dbReference>
<evidence type="ECO:0000313" key="3">
    <source>
        <dbReference type="EMBL" id="APV43723.1"/>
    </source>
</evidence>
<reference evidence="4" key="1">
    <citation type="submission" date="2016-11" db="EMBL/GenBank/DDBJ databases">
        <title>Dehalogenimonas formicexedens sp. nov., a chlorinated alkane respiring bacterium isolated from contaminated groundwater.</title>
        <authorList>
            <person name="Key T.A."/>
            <person name="Bowman K.S."/>
            <person name="Lee I."/>
            <person name="Chun J."/>
            <person name="Albuquerque L."/>
            <person name="da Costa M.S."/>
            <person name="Rainey F.A."/>
            <person name="Moe W.M."/>
        </authorList>
    </citation>
    <scope>NUCLEOTIDE SEQUENCE [LARGE SCALE GENOMIC DNA]</scope>
    <source>
        <strain evidence="4">NSZ-14</strain>
    </source>
</reference>
<dbReference type="InterPro" id="IPR011013">
    <property type="entry name" value="Gal_mutarotase_sf_dom"/>
</dbReference>
<dbReference type="GO" id="GO:0030246">
    <property type="term" value="F:carbohydrate binding"/>
    <property type="evidence" value="ECO:0007669"/>
    <property type="project" value="InterPro"/>
</dbReference>
<dbReference type="InterPro" id="IPR011613">
    <property type="entry name" value="GH15-like"/>
</dbReference>
<evidence type="ECO:0000259" key="1">
    <source>
        <dbReference type="Pfam" id="PF00723"/>
    </source>
</evidence>
<dbReference type="GO" id="GO:0016757">
    <property type="term" value="F:glycosyltransferase activity"/>
    <property type="evidence" value="ECO:0007669"/>
    <property type="project" value="UniProtKB-ARBA"/>
</dbReference>
<dbReference type="KEGG" id="dfo:Dform_00363"/>
<dbReference type="AlphaFoldDB" id="A0A1P8F5H6"/>
<dbReference type="InterPro" id="IPR012341">
    <property type="entry name" value="6hp_glycosidase-like_sf"/>
</dbReference>